<protein>
    <submittedName>
        <fullName evidence="2">Coproporphyrinogen dehydrogenase HemZ</fullName>
        <ecNumber evidence="2">1.3.98.3</ecNumber>
    </submittedName>
</protein>
<comment type="caution">
    <text evidence="2">The sequence shown here is derived from an EMBL/GenBank/DDBJ whole genome shotgun (WGS) entry which is preliminary data.</text>
</comment>
<dbReference type="SMART" id="SM00729">
    <property type="entry name" value="Elp3"/>
    <property type="match status" value="1"/>
</dbReference>
<name>A0A9D2MX50_9FIRM</name>
<dbReference type="Pfam" id="PF04055">
    <property type="entry name" value="Radical_SAM"/>
    <property type="match status" value="1"/>
</dbReference>
<evidence type="ECO:0000259" key="1">
    <source>
        <dbReference type="PROSITE" id="PS51918"/>
    </source>
</evidence>
<dbReference type="CDD" id="cd01335">
    <property type="entry name" value="Radical_SAM"/>
    <property type="match status" value="1"/>
</dbReference>
<dbReference type="EMBL" id="DWXG01000052">
    <property type="protein sequence ID" value="HJB98305.1"/>
    <property type="molecule type" value="Genomic_DNA"/>
</dbReference>
<dbReference type="AlphaFoldDB" id="A0A9D2MX50"/>
<dbReference type="InterPro" id="IPR023995">
    <property type="entry name" value="HemZ"/>
</dbReference>
<dbReference type="SUPFAM" id="SSF102114">
    <property type="entry name" value="Radical SAM enzymes"/>
    <property type="match status" value="1"/>
</dbReference>
<dbReference type="InterPro" id="IPR023404">
    <property type="entry name" value="rSAM_horseshoe"/>
</dbReference>
<feature type="domain" description="Radical SAM core" evidence="1">
    <location>
        <begin position="153"/>
        <end position="390"/>
    </location>
</feature>
<dbReference type="InterPro" id="IPR007197">
    <property type="entry name" value="rSAM"/>
</dbReference>
<reference evidence="2" key="2">
    <citation type="submission" date="2021-04" db="EMBL/GenBank/DDBJ databases">
        <authorList>
            <person name="Gilroy R."/>
        </authorList>
    </citation>
    <scope>NUCLEOTIDE SEQUENCE</scope>
    <source>
        <strain evidence="2">CHK185-1770</strain>
    </source>
</reference>
<dbReference type="SFLD" id="SFLDF00310">
    <property type="entry name" value="oxygen-independent_coproporphy"/>
    <property type="match status" value="1"/>
</dbReference>
<dbReference type="NCBIfam" id="TIGR03994">
    <property type="entry name" value="rSAM_HemZ"/>
    <property type="match status" value="1"/>
</dbReference>
<dbReference type="PROSITE" id="PS51918">
    <property type="entry name" value="RADICAL_SAM"/>
    <property type="match status" value="1"/>
</dbReference>
<dbReference type="GO" id="GO:0051539">
    <property type="term" value="F:4 iron, 4 sulfur cluster binding"/>
    <property type="evidence" value="ECO:0007669"/>
    <property type="project" value="TreeGrafter"/>
</dbReference>
<accession>A0A9D2MX50</accession>
<dbReference type="InterPro" id="IPR058240">
    <property type="entry name" value="rSAM_sf"/>
</dbReference>
<dbReference type="EC" id="1.3.98.3" evidence="2"/>
<dbReference type="GO" id="GO:0005737">
    <property type="term" value="C:cytoplasm"/>
    <property type="evidence" value="ECO:0007669"/>
    <property type="project" value="TreeGrafter"/>
</dbReference>
<dbReference type="PANTHER" id="PTHR13932">
    <property type="entry name" value="COPROPORPHYRINIGEN III OXIDASE"/>
    <property type="match status" value="1"/>
</dbReference>
<proteinExistence type="predicted"/>
<dbReference type="SFLD" id="SFLDG01065">
    <property type="entry name" value="anaerobic_coproporphyrinogen-I"/>
    <property type="match status" value="1"/>
</dbReference>
<dbReference type="InterPro" id="IPR006638">
    <property type="entry name" value="Elp3/MiaA/NifB-like_rSAM"/>
</dbReference>
<reference evidence="2" key="1">
    <citation type="journal article" date="2021" name="PeerJ">
        <title>Extensive microbial diversity within the chicken gut microbiome revealed by metagenomics and culture.</title>
        <authorList>
            <person name="Gilroy R."/>
            <person name="Ravi A."/>
            <person name="Getino M."/>
            <person name="Pursley I."/>
            <person name="Horton D.L."/>
            <person name="Alikhan N.F."/>
            <person name="Baker D."/>
            <person name="Gharbi K."/>
            <person name="Hall N."/>
            <person name="Watson M."/>
            <person name="Adriaenssens E.M."/>
            <person name="Foster-Nyarko E."/>
            <person name="Jarju S."/>
            <person name="Secka A."/>
            <person name="Antonio M."/>
            <person name="Oren A."/>
            <person name="Chaudhuri R.R."/>
            <person name="La Ragione R."/>
            <person name="Hildebrand F."/>
            <person name="Pallen M.J."/>
        </authorList>
    </citation>
    <scope>NUCLEOTIDE SEQUENCE</scope>
    <source>
        <strain evidence="2">CHK185-1770</strain>
    </source>
</reference>
<dbReference type="Gene3D" id="3.80.30.20">
    <property type="entry name" value="tm_1862 like domain"/>
    <property type="match status" value="1"/>
</dbReference>
<keyword evidence="2" id="KW-0560">Oxidoreductase</keyword>
<dbReference type="SFLD" id="SFLDS00029">
    <property type="entry name" value="Radical_SAM"/>
    <property type="match status" value="1"/>
</dbReference>
<dbReference type="PANTHER" id="PTHR13932:SF1">
    <property type="entry name" value="OXYGEN-INDEPENDENT COPROPORPHYRINOGEN-III OXIDASE-LIKE PROTEIN HEMZ"/>
    <property type="match status" value="1"/>
</dbReference>
<gene>
    <name evidence="2" type="primary">hemZ</name>
    <name evidence="2" type="ORF">H9710_06970</name>
</gene>
<sequence length="489" mass="54559">MQLFLSGETFRYECENLCRLFFPYSPVKVEEPGAPLVEGPRAFASIEKEDGPYHYRVEVTDGAKTLVREDFSPDLQEYTMTNLLYRSFVELTGTTPAWGMLTGIHPVKLLRQYVEERGEEAGTAYFQEHCHVSAPKADLALRVLRGQTPAVEALGENDCSLYVSIPFCPTRCAYCSFVSQDVEHAKKLVDPYFSLLLVELEKTAQVIQGLGLSLISVYIGGGTPTTLSAGQLSALCGKIRQEFDLSRCGEFTVEAGRPDTITQEKLEALREAGITRISINPQSLSDQVLRNIGRRHTVQDVEDAFALARRLGFQNINADLIVGLPGDSVEGFQHSLEGVLQMGASNVTVHSLALKRSARLNAPGGDLSLHSKSQETAAMMDYSIARLTQAGMEPYYLYRQTRMAGNLENTGWSFPGGECRYNIYTMDESNSVIACGAGAVSKLKDPYSGRLERIFNFKNPYEYITRNQEILDRKDGVTRLYEQFRQRLR</sequence>
<dbReference type="GO" id="GO:0051989">
    <property type="term" value="F:coproporphyrinogen dehydrogenase activity"/>
    <property type="evidence" value="ECO:0007669"/>
    <property type="project" value="UniProtKB-EC"/>
</dbReference>
<dbReference type="InterPro" id="IPR034505">
    <property type="entry name" value="Coproporphyrinogen-III_oxidase"/>
</dbReference>
<dbReference type="GO" id="GO:0006779">
    <property type="term" value="P:porphyrin-containing compound biosynthetic process"/>
    <property type="evidence" value="ECO:0007669"/>
    <property type="project" value="TreeGrafter"/>
</dbReference>
<evidence type="ECO:0000313" key="2">
    <source>
        <dbReference type="EMBL" id="HJB98305.1"/>
    </source>
</evidence>
<dbReference type="Proteomes" id="UP000826793">
    <property type="component" value="Unassembled WGS sequence"/>
</dbReference>
<evidence type="ECO:0000313" key="3">
    <source>
        <dbReference type="Proteomes" id="UP000826793"/>
    </source>
</evidence>
<organism evidence="2 3">
    <name type="scientific">Candidatus Acutalibacter pullicola</name>
    <dbReference type="NCBI Taxonomy" id="2838417"/>
    <lineage>
        <taxon>Bacteria</taxon>
        <taxon>Bacillati</taxon>
        <taxon>Bacillota</taxon>
        <taxon>Clostridia</taxon>
        <taxon>Eubacteriales</taxon>
        <taxon>Acutalibacteraceae</taxon>
        <taxon>Acutalibacter</taxon>
    </lineage>
</organism>